<sequence length="196" mass="22476">MNTLLDKNGLATSDIFIYVYNVNPVTNEYIYSTYEFLNQGIGLPAYSYIEKPLPEKAGFAICRGESGWEYIADFRNQVVYSIETGEELNVTELGSLANNVTIFKPKTAFDKWHGSSWVTDSEALHKLTIVQIKEKKYQLESIAKEMIEKLSDAIELDMALPDDTFKLKEWRKYRVLLDQIDINSPHNISWPLPPAK</sequence>
<proteinExistence type="predicted"/>
<protein>
    <submittedName>
        <fullName evidence="1">Tail fiber assembly protein</fullName>
    </submittedName>
</protein>
<accession>A0A2Y9TX61</accession>
<dbReference type="OrthoDB" id="8596093at2"/>
<dbReference type="PANTHER" id="PTHR34413">
    <property type="entry name" value="PROPHAGE TAIL FIBER ASSEMBLY PROTEIN HOMOLOG TFAE-RELATED-RELATED"/>
    <property type="match status" value="1"/>
</dbReference>
<gene>
    <name evidence="1" type="ORF">HYN51_05235</name>
</gene>
<evidence type="ECO:0000313" key="1">
    <source>
        <dbReference type="EMBL" id="AWH88014.1"/>
    </source>
</evidence>
<organism evidence="1 2">
    <name type="scientific">Limnobaculum parvum</name>
    <dbReference type="NCBI Taxonomy" id="2172103"/>
    <lineage>
        <taxon>Bacteria</taxon>
        <taxon>Pseudomonadati</taxon>
        <taxon>Pseudomonadota</taxon>
        <taxon>Gammaproteobacteria</taxon>
        <taxon>Enterobacterales</taxon>
        <taxon>Budviciaceae</taxon>
        <taxon>Limnobaculum</taxon>
    </lineage>
</organism>
<dbReference type="InterPro" id="IPR051220">
    <property type="entry name" value="TFA_Chaperone"/>
</dbReference>
<dbReference type="KEGG" id="lpv:HYN51_05235"/>
<evidence type="ECO:0000313" key="2">
    <source>
        <dbReference type="Proteomes" id="UP000244908"/>
    </source>
</evidence>
<keyword evidence="2" id="KW-1185">Reference proteome</keyword>
<dbReference type="EMBL" id="CP029185">
    <property type="protein sequence ID" value="AWH88014.1"/>
    <property type="molecule type" value="Genomic_DNA"/>
</dbReference>
<reference evidence="1 2" key="1">
    <citation type="journal article" date="2019" name="Int. J. Syst. Evol. Microbiol.">
        <title>Limnobaculum parvum gen. nov., sp. nov., isolated from a freshwater lake.</title>
        <authorList>
            <person name="Baek C."/>
            <person name="Shin S.K."/>
            <person name="Yi H."/>
        </authorList>
    </citation>
    <scope>NUCLEOTIDE SEQUENCE [LARGE SCALE GENOMIC DNA]</scope>
    <source>
        <strain evidence="1 2">HYN0051</strain>
    </source>
</reference>
<dbReference type="Pfam" id="PF02413">
    <property type="entry name" value="Caudo_TAP"/>
    <property type="match status" value="1"/>
</dbReference>
<dbReference type="InterPro" id="IPR003458">
    <property type="entry name" value="Phage_T4_Gp38_tail_assem"/>
</dbReference>
<dbReference type="AlphaFoldDB" id="A0A2Y9TX61"/>
<name>A0A2Y9TX61_9GAMM</name>
<dbReference type="RefSeq" id="WP_108900089.1">
    <property type="nucleotide sequence ID" value="NZ_CP029185.2"/>
</dbReference>
<dbReference type="PANTHER" id="PTHR34413:SF2">
    <property type="entry name" value="PROPHAGE TAIL FIBER ASSEMBLY PROTEIN HOMOLOG TFAE-RELATED"/>
    <property type="match status" value="1"/>
</dbReference>
<dbReference type="Proteomes" id="UP000244908">
    <property type="component" value="Chromosome"/>
</dbReference>